<evidence type="ECO:0000313" key="1">
    <source>
        <dbReference type="EMBL" id="KTD25291.1"/>
    </source>
</evidence>
<organism evidence="1 2">
    <name type="scientific">Legionella maceachernii</name>
    <dbReference type="NCBI Taxonomy" id="466"/>
    <lineage>
        <taxon>Bacteria</taxon>
        <taxon>Pseudomonadati</taxon>
        <taxon>Pseudomonadota</taxon>
        <taxon>Gammaproteobacteria</taxon>
        <taxon>Legionellales</taxon>
        <taxon>Legionellaceae</taxon>
        <taxon>Legionella</taxon>
    </lineage>
</organism>
<dbReference type="AlphaFoldDB" id="A0A0W0VYV3"/>
<dbReference type="STRING" id="466.Lmac_2269"/>
<sequence>MALISAKKAPEKEKIKIEISKEIYSEIKEYCSWVGIDNISYFFEESSIMIFSKDKEWKQHRKEKKQAIESV</sequence>
<keyword evidence="2" id="KW-1185">Reference proteome</keyword>
<dbReference type="OrthoDB" id="5641080at2"/>
<dbReference type="Proteomes" id="UP000054908">
    <property type="component" value="Unassembled WGS sequence"/>
</dbReference>
<protein>
    <submittedName>
        <fullName evidence="1">Uncharacterized protein</fullName>
    </submittedName>
</protein>
<name>A0A0W0VYV3_9GAMM</name>
<accession>A0A0W0VYV3</accession>
<dbReference type="RefSeq" id="WP_042238343.1">
    <property type="nucleotide sequence ID" value="NZ_CAAAIB010000012.1"/>
</dbReference>
<proteinExistence type="predicted"/>
<gene>
    <name evidence="1" type="ORF">Lmac_2269</name>
</gene>
<comment type="caution">
    <text evidence="1">The sequence shown here is derived from an EMBL/GenBank/DDBJ whole genome shotgun (WGS) entry which is preliminary data.</text>
</comment>
<evidence type="ECO:0000313" key="2">
    <source>
        <dbReference type="Proteomes" id="UP000054908"/>
    </source>
</evidence>
<reference evidence="1 2" key="1">
    <citation type="submission" date="2015-11" db="EMBL/GenBank/DDBJ databases">
        <title>Genomic analysis of 38 Legionella species identifies large and diverse effector repertoires.</title>
        <authorList>
            <person name="Burstein D."/>
            <person name="Amaro F."/>
            <person name="Zusman T."/>
            <person name="Lifshitz Z."/>
            <person name="Cohen O."/>
            <person name="Gilbert J.A."/>
            <person name="Pupko T."/>
            <person name="Shuman H.A."/>
            <person name="Segal G."/>
        </authorList>
    </citation>
    <scope>NUCLEOTIDE SEQUENCE [LARGE SCALE GENOMIC DNA]</scope>
    <source>
        <strain evidence="1 2">PX-1-G2-E2</strain>
    </source>
</reference>
<dbReference type="PATRIC" id="fig|466.6.peg.2410"/>
<dbReference type="EMBL" id="LNYL01000045">
    <property type="protein sequence ID" value="KTD25291.1"/>
    <property type="molecule type" value="Genomic_DNA"/>
</dbReference>